<protein>
    <submittedName>
        <fullName evidence="5">2,4-dihydroxyhept-2-ene-1,7-dioic acid aldolase</fullName>
    </submittedName>
</protein>
<evidence type="ECO:0000256" key="1">
    <source>
        <dbReference type="ARBA" id="ARBA00005568"/>
    </source>
</evidence>
<sequence>MPAPVLAATSPGAGRAIHLINPAMPAFRAAFEETLMKMPHNAFKAALQRPETQYGIWAGFASGYAAEIVAGTGYDWMLIDGEHAPNSVPTILAQLQSVAPYPTQPVVRPVCGDPVLIKQLLDIGAQTLMVPMVESAEQARALVRAMRYPPHGIRGVGGGLARATRWDGVPDYLNTAHEELCLIVQVESRAGVENVEAIAAVEGVDAVFIGPADLSIGLGHPGDPGHPQVQELIHHAIEATRAAGKACGILAPHEEDARRYREWGCRFIAVAIDISLLRQGALAGLARFRDTPASDAPSRTY</sequence>
<dbReference type="SUPFAM" id="SSF51621">
    <property type="entry name" value="Phosphoenolpyruvate/pyruvate domain"/>
    <property type="match status" value="1"/>
</dbReference>
<gene>
    <name evidence="5" type="primary">hpaI</name>
    <name evidence="5" type="ordered locus">Avin_09230</name>
</gene>
<keyword evidence="2" id="KW-0479">Metal-binding</keyword>
<dbReference type="InterPro" id="IPR005000">
    <property type="entry name" value="Aldolase/citrate-lyase_domain"/>
</dbReference>
<dbReference type="FunFam" id="3.20.20.60:FF:000004">
    <property type="entry name" value="5-keto-4-deoxy-D-glucarate aldolase"/>
    <property type="match status" value="1"/>
</dbReference>
<dbReference type="GO" id="GO:0046872">
    <property type="term" value="F:metal ion binding"/>
    <property type="evidence" value="ECO:0007669"/>
    <property type="project" value="UniProtKB-KW"/>
</dbReference>
<dbReference type="Proteomes" id="UP000002424">
    <property type="component" value="Chromosome"/>
</dbReference>
<organism evidence="5 6">
    <name type="scientific">Azotobacter vinelandii (strain DJ / ATCC BAA-1303)</name>
    <dbReference type="NCBI Taxonomy" id="322710"/>
    <lineage>
        <taxon>Bacteria</taxon>
        <taxon>Pseudomonadati</taxon>
        <taxon>Pseudomonadota</taxon>
        <taxon>Gammaproteobacteria</taxon>
        <taxon>Pseudomonadales</taxon>
        <taxon>Pseudomonadaceae</taxon>
        <taxon>Azotobacter</taxon>
    </lineage>
</organism>
<comment type="similarity">
    <text evidence="1">Belongs to the HpcH/HpaI aldolase family.</text>
</comment>
<proteinExistence type="inferred from homology"/>
<dbReference type="InterPro" id="IPR040442">
    <property type="entry name" value="Pyrv_kinase-like_dom_sf"/>
</dbReference>
<dbReference type="OrthoDB" id="86160at2"/>
<dbReference type="EMBL" id="CP001157">
    <property type="protein sequence ID" value="ACO77162.1"/>
    <property type="molecule type" value="Genomic_DNA"/>
</dbReference>
<dbReference type="PANTHER" id="PTHR30502:SF0">
    <property type="entry name" value="PHOSPHOENOLPYRUVATE CARBOXYLASE FAMILY PROTEIN"/>
    <property type="match status" value="1"/>
</dbReference>
<dbReference type="STRING" id="322710.Avin_09230"/>
<evidence type="ECO:0000256" key="3">
    <source>
        <dbReference type="ARBA" id="ARBA00023239"/>
    </source>
</evidence>
<evidence type="ECO:0000256" key="2">
    <source>
        <dbReference type="ARBA" id="ARBA00022723"/>
    </source>
</evidence>
<dbReference type="EnsemblBacteria" id="ACO77162">
    <property type="protein sequence ID" value="ACO77162"/>
    <property type="gene ID" value="Avin_09230"/>
</dbReference>
<evidence type="ECO:0000313" key="5">
    <source>
        <dbReference type="EMBL" id="ACO77162.1"/>
    </source>
</evidence>
<dbReference type="KEGG" id="avn:Avin_09230"/>
<dbReference type="GO" id="GO:0005737">
    <property type="term" value="C:cytoplasm"/>
    <property type="evidence" value="ECO:0007669"/>
    <property type="project" value="UniProtKB-ARBA"/>
</dbReference>
<dbReference type="InterPro" id="IPR050251">
    <property type="entry name" value="HpcH-HpaI_aldolase"/>
</dbReference>
<reference evidence="5 6" key="1">
    <citation type="journal article" date="2009" name="J. Bacteriol.">
        <title>Genome sequence of Azotobacter vinelandii, an obligate aerobe specialized to support diverse anaerobic metabolic processes.</title>
        <authorList>
            <person name="Setubal J.C."/>
            <person name="dos Santos P."/>
            <person name="Goldman B.S."/>
            <person name="Ertesvag H."/>
            <person name="Espin G."/>
            <person name="Rubio L.M."/>
            <person name="Valla S."/>
            <person name="Almeida N.F."/>
            <person name="Balasubramanian D."/>
            <person name="Cromes L."/>
            <person name="Curatti L."/>
            <person name="Du Z."/>
            <person name="Godsy E."/>
            <person name="Goodner B."/>
            <person name="Hellner-Burris K."/>
            <person name="Hernandez J.A."/>
            <person name="Houmiel K."/>
            <person name="Imperial J."/>
            <person name="Kennedy C."/>
            <person name="Larson T.J."/>
            <person name="Latreille P."/>
            <person name="Ligon L.S."/>
            <person name="Lu J."/>
            <person name="Maerk M."/>
            <person name="Miller N.M."/>
            <person name="Norton S."/>
            <person name="O'Carroll I.P."/>
            <person name="Paulsen I."/>
            <person name="Raulfs E.C."/>
            <person name="Roemer R."/>
            <person name="Rosser J."/>
            <person name="Segura D."/>
            <person name="Slater S."/>
            <person name="Stricklin S.L."/>
            <person name="Studholme D.J."/>
            <person name="Sun J."/>
            <person name="Viana C.J."/>
            <person name="Wallin E."/>
            <person name="Wang B."/>
            <person name="Wheeler C."/>
            <person name="Zhu H."/>
            <person name="Dean D.R."/>
            <person name="Dixon R."/>
            <person name="Wood D."/>
        </authorList>
    </citation>
    <scope>NUCLEOTIDE SEQUENCE [LARGE SCALE GENOMIC DNA]</scope>
    <source>
        <strain evidence="6">DJ / ATCC BAA-1303</strain>
    </source>
</reference>
<dbReference type="GO" id="GO:0016832">
    <property type="term" value="F:aldehyde-lyase activity"/>
    <property type="evidence" value="ECO:0007669"/>
    <property type="project" value="TreeGrafter"/>
</dbReference>
<keyword evidence="3" id="KW-0456">Lyase</keyword>
<feature type="domain" description="HpcH/HpaI aldolase/citrate lyase" evidence="4">
    <location>
        <begin position="53"/>
        <end position="278"/>
    </location>
</feature>
<dbReference type="InterPro" id="IPR015813">
    <property type="entry name" value="Pyrv/PenolPyrv_kinase-like_dom"/>
</dbReference>
<accession>C1DMY2</accession>
<dbReference type="Pfam" id="PF03328">
    <property type="entry name" value="HpcH_HpaI"/>
    <property type="match status" value="1"/>
</dbReference>
<dbReference type="HOGENOM" id="CLU_059964_1_0_6"/>
<evidence type="ECO:0000259" key="4">
    <source>
        <dbReference type="Pfam" id="PF03328"/>
    </source>
</evidence>
<keyword evidence="6" id="KW-1185">Reference proteome</keyword>
<dbReference type="Gene3D" id="3.20.20.60">
    <property type="entry name" value="Phosphoenolpyruvate-binding domains"/>
    <property type="match status" value="1"/>
</dbReference>
<dbReference type="AlphaFoldDB" id="C1DMY2"/>
<evidence type="ECO:0000313" key="6">
    <source>
        <dbReference type="Proteomes" id="UP000002424"/>
    </source>
</evidence>
<dbReference type="eggNOG" id="COG3836">
    <property type="taxonomic scope" value="Bacteria"/>
</dbReference>
<name>C1DMY2_AZOVD</name>
<dbReference type="PANTHER" id="PTHR30502">
    <property type="entry name" value="2-KETO-3-DEOXY-L-RHAMNONATE ALDOLASE"/>
    <property type="match status" value="1"/>
</dbReference>